<evidence type="ECO:0000256" key="4">
    <source>
        <dbReference type="ARBA" id="ARBA00011245"/>
    </source>
</evidence>
<dbReference type="InterPro" id="IPR022676">
    <property type="entry name" value="NMT_N"/>
</dbReference>
<dbReference type="PANTHER" id="PTHR11377">
    <property type="entry name" value="N-MYRISTOYL TRANSFERASE"/>
    <property type="match status" value="1"/>
</dbReference>
<evidence type="ECO:0000313" key="18">
    <source>
        <dbReference type="Proteomes" id="UP000243498"/>
    </source>
</evidence>
<dbReference type="FunFam" id="3.40.630.30:FF:000042">
    <property type="entry name" value="Glycylpeptide N-tetradecanoyltransferase"/>
    <property type="match status" value="1"/>
</dbReference>
<evidence type="ECO:0000256" key="10">
    <source>
        <dbReference type="ARBA" id="ARBA00048276"/>
    </source>
</evidence>
<dbReference type="Pfam" id="PF00561">
    <property type="entry name" value="Abhydrolase_1"/>
    <property type="match status" value="1"/>
</dbReference>
<evidence type="ECO:0000259" key="16">
    <source>
        <dbReference type="Pfam" id="PF02799"/>
    </source>
</evidence>
<evidence type="ECO:0000259" key="15">
    <source>
        <dbReference type="Pfam" id="PF01233"/>
    </source>
</evidence>
<evidence type="ECO:0000256" key="7">
    <source>
        <dbReference type="ARBA" id="ARBA00022490"/>
    </source>
</evidence>
<name>A0A167C0W5_METRR</name>
<dbReference type="OMA" id="AIFEEGP"/>
<evidence type="ECO:0000313" key="17">
    <source>
        <dbReference type="EMBL" id="OAA40654.1"/>
    </source>
</evidence>
<evidence type="ECO:0000256" key="3">
    <source>
        <dbReference type="ARBA" id="ARBA00009469"/>
    </source>
</evidence>
<comment type="caution">
    <text evidence="17">The sequence shown here is derived from an EMBL/GenBank/DDBJ whole genome shotgun (WGS) entry which is preliminary data.</text>
</comment>
<dbReference type="SUPFAM" id="SSF55729">
    <property type="entry name" value="Acyl-CoA N-acyltransferases (Nat)"/>
    <property type="match status" value="2"/>
</dbReference>
<feature type="region of interest" description="Disordered" evidence="13">
    <location>
        <begin position="1"/>
        <end position="76"/>
    </location>
</feature>
<evidence type="ECO:0000259" key="14">
    <source>
        <dbReference type="Pfam" id="PF00561"/>
    </source>
</evidence>
<dbReference type="AlphaFoldDB" id="A0A167C0W5"/>
<keyword evidence="18" id="KW-1185">Reference proteome</keyword>
<dbReference type="FunFam" id="3.40.630.30:FF:000056">
    <property type="entry name" value="Glycylpeptide N-tetradecanoyltransferase"/>
    <property type="match status" value="1"/>
</dbReference>
<dbReference type="Pfam" id="PF01233">
    <property type="entry name" value="NMT"/>
    <property type="match status" value="1"/>
</dbReference>
<dbReference type="OrthoDB" id="60315at2759"/>
<organism evidence="17 18">
    <name type="scientific">Metarhizium rileyi (strain RCEF 4871)</name>
    <name type="common">Nomuraea rileyi</name>
    <dbReference type="NCBI Taxonomy" id="1649241"/>
    <lineage>
        <taxon>Eukaryota</taxon>
        <taxon>Fungi</taxon>
        <taxon>Dikarya</taxon>
        <taxon>Ascomycota</taxon>
        <taxon>Pezizomycotina</taxon>
        <taxon>Sordariomycetes</taxon>
        <taxon>Hypocreomycetidae</taxon>
        <taxon>Hypocreales</taxon>
        <taxon>Clavicipitaceae</taxon>
        <taxon>Metarhizium</taxon>
    </lineage>
</organism>
<dbReference type="GO" id="GO:0005737">
    <property type="term" value="C:cytoplasm"/>
    <property type="evidence" value="ECO:0007669"/>
    <property type="project" value="UniProtKB-SubCell"/>
</dbReference>
<dbReference type="InterPro" id="IPR022678">
    <property type="entry name" value="NMT_CS"/>
</dbReference>
<comment type="function">
    <text evidence="1 11">Adds a myristoyl group to the N-terminal glycine residue of certain cellular proteins.</text>
</comment>
<comment type="subunit">
    <text evidence="4">Monomer.</text>
</comment>
<dbReference type="STRING" id="1081105.A0A167C0W5"/>
<dbReference type="PROSITE" id="PS00976">
    <property type="entry name" value="NMT_2"/>
    <property type="match status" value="1"/>
</dbReference>
<evidence type="ECO:0000256" key="12">
    <source>
        <dbReference type="RuleBase" id="RU004178"/>
    </source>
</evidence>
<dbReference type="InterPro" id="IPR000903">
    <property type="entry name" value="NMT"/>
</dbReference>
<feature type="compositionally biased region" description="Basic and acidic residues" evidence="13">
    <location>
        <begin position="1"/>
        <end position="18"/>
    </location>
</feature>
<dbReference type="EC" id="2.3.1.97" evidence="5 11"/>
<proteinExistence type="inferred from homology"/>
<comment type="catalytic activity">
    <reaction evidence="10 11">
        <text>N-terminal glycyl-[protein] + tetradecanoyl-CoA = N-tetradecanoylglycyl-[protein] + CoA + H(+)</text>
        <dbReference type="Rhea" id="RHEA:15521"/>
        <dbReference type="Rhea" id="RHEA-COMP:12666"/>
        <dbReference type="Rhea" id="RHEA-COMP:12667"/>
        <dbReference type="ChEBI" id="CHEBI:15378"/>
        <dbReference type="ChEBI" id="CHEBI:57287"/>
        <dbReference type="ChEBI" id="CHEBI:57385"/>
        <dbReference type="ChEBI" id="CHEBI:64723"/>
        <dbReference type="ChEBI" id="CHEBI:133050"/>
        <dbReference type="EC" id="2.3.1.97"/>
    </reaction>
</comment>
<feature type="domain" description="Glycylpeptide N-tetradecanoyltransferase N-terminal" evidence="15">
    <location>
        <begin position="164"/>
        <end position="319"/>
    </location>
</feature>
<evidence type="ECO:0000256" key="9">
    <source>
        <dbReference type="ARBA" id="ARBA00023315"/>
    </source>
</evidence>
<dbReference type="Gene3D" id="3.40.630.30">
    <property type="match status" value="2"/>
</dbReference>
<dbReference type="InterPro" id="IPR029058">
    <property type="entry name" value="AB_hydrolase_fold"/>
</dbReference>
<dbReference type="PROSITE" id="PS00975">
    <property type="entry name" value="NMT_1"/>
    <property type="match status" value="1"/>
</dbReference>
<sequence length="899" mass="100004">MPSEESKAVEPIVDKGKQIDQGASESEEDDEPAGAPAGTPTKNKKKKSKRKKAKQLLTGKSEEQKQADNVKKAIGGLTPQQMKELVSLNPGLMQELAAASGSSNPSADQVAGLLKNLNLADIMTGLAASGKNAKDMGAYKFWQTQPVPRFGEEGGKVEEGPLKMQKVEDIDQEPQPLVAGFEWVTMDLADDEDMKEVYELLNGHYVEDDEAMFRFNYIPEVLRWAMMAPGWQRKYHIGVRASQSRKLVAFISAVPVNIRVRDRTFRSSEVNFLCVHKKLRGKRLAPVLIKEVTRISNLDGVWQGLYTAGIVLPRPVSTCRYYHRALNWTKLHACGFSPLPNGSKPEYQVRKYALPEATSTKGLREMQDKDVGAVVRLLTRYLARFDMAPQFTEEEARHWFLPKKDGRQVIWSYVVEDNGAVTDFFSFFCVESSIIKNNEVNDVLRVAYLFYYATEAGLSEPRDRAALKTRLNALVNDALVLAKKARLDVFNALSLMDNGLFLGQQKFGGGDGQLHYYLFNYRANHISGGVDAKNQLDEDHLSGIGLVMPTHAFPSAEETTQHPAYPSAIWKLQPHSSGHLRVAKERGRGGPFNLYWEVHGDGPTKLVLIMGLAGTLTSWQIQTHHFGHLHGNEYSVLVLDNRGIGRSDKPLGRYTTSAMARDVLETADHIGWTEERQLNIMAISLGGMVAQELACLAPRRIQSLSLLCTSASVQTWGGNTTMRDCIALFRPKSDDEAIRDTAARLFPLDFLRAPDLLVVPESSSFSTPRCAPAGTPDGAYLHFDSNFQRFQAQELHKRRCAHGGFSRLGFWCQILAVAGHHKSPEQLRAMADGVGRRRILVLHGVEDAMIDVADGRRLIRLLEPGAALVVEGMGHAPIFERSSWFNALLEHHLAVWSAL</sequence>
<comment type="subcellular location">
    <subcellularLocation>
        <location evidence="2">Cytoplasm</location>
    </subcellularLocation>
</comment>
<feature type="compositionally biased region" description="Basic and acidic residues" evidence="13">
    <location>
        <begin position="60"/>
        <end position="71"/>
    </location>
</feature>
<dbReference type="Gene3D" id="3.40.50.1820">
    <property type="entry name" value="alpha/beta hydrolase"/>
    <property type="match status" value="1"/>
</dbReference>
<evidence type="ECO:0000256" key="13">
    <source>
        <dbReference type="SAM" id="MobiDB-lite"/>
    </source>
</evidence>
<evidence type="ECO:0000256" key="11">
    <source>
        <dbReference type="RuleBase" id="RU000586"/>
    </source>
</evidence>
<dbReference type="InterPro" id="IPR016181">
    <property type="entry name" value="Acyl_CoA_acyltransferase"/>
</dbReference>
<dbReference type="EMBL" id="AZHC01000018">
    <property type="protein sequence ID" value="OAA40654.1"/>
    <property type="molecule type" value="Genomic_DNA"/>
</dbReference>
<dbReference type="InterPro" id="IPR022677">
    <property type="entry name" value="NMT_C"/>
</dbReference>
<keyword evidence="8 11" id="KW-0808">Transferase</keyword>
<evidence type="ECO:0000256" key="1">
    <source>
        <dbReference type="ARBA" id="ARBA00003900"/>
    </source>
</evidence>
<dbReference type="GO" id="GO:0004379">
    <property type="term" value="F:glycylpeptide N-tetradecanoyltransferase activity"/>
    <property type="evidence" value="ECO:0007669"/>
    <property type="project" value="UniProtKB-EC"/>
</dbReference>
<evidence type="ECO:0000256" key="2">
    <source>
        <dbReference type="ARBA" id="ARBA00004496"/>
    </source>
</evidence>
<reference evidence="17 18" key="1">
    <citation type="journal article" date="2016" name="Genome Biol. Evol.">
        <title>Divergent and convergent evolution of fungal pathogenicity.</title>
        <authorList>
            <person name="Shang Y."/>
            <person name="Xiao G."/>
            <person name="Zheng P."/>
            <person name="Cen K."/>
            <person name="Zhan S."/>
            <person name="Wang C."/>
        </authorList>
    </citation>
    <scope>NUCLEOTIDE SEQUENCE [LARGE SCALE GENOMIC DNA]</scope>
    <source>
        <strain evidence="17 18">RCEF 4871</strain>
    </source>
</reference>
<dbReference type="SUPFAM" id="SSF53474">
    <property type="entry name" value="alpha/beta-Hydrolases"/>
    <property type="match status" value="1"/>
</dbReference>
<dbReference type="PANTHER" id="PTHR11377:SF5">
    <property type="entry name" value="GLYCYLPEPTIDE N-TETRADECANOYLTRANSFERASE"/>
    <property type="match status" value="1"/>
</dbReference>
<accession>A0A167C0W5</accession>
<comment type="similarity">
    <text evidence="3 12">Belongs to the NMT family.</text>
</comment>
<dbReference type="InterPro" id="IPR000073">
    <property type="entry name" value="AB_hydrolase_1"/>
</dbReference>
<evidence type="ECO:0000256" key="6">
    <source>
        <dbReference type="ARBA" id="ARBA00022240"/>
    </source>
</evidence>
<evidence type="ECO:0000256" key="5">
    <source>
        <dbReference type="ARBA" id="ARBA00012923"/>
    </source>
</evidence>
<dbReference type="Proteomes" id="UP000243498">
    <property type="component" value="Unassembled WGS sequence"/>
</dbReference>
<gene>
    <name evidence="17" type="ORF">NOR_05742</name>
</gene>
<evidence type="ECO:0000256" key="8">
    <source>
        <dbReference type="ARBA" id="ARBA00022679"/>
    </source>
</evidence>
<protein>
    <recommendedName>
        <fullName evidence="6 11">Glycylpeptide N-tetradecanoyltransferase</fullName>
        <ecNumber evidence="5 11">2.3.1.97</ecNumber>
    </recommendedName>
</protein>
<feature type="domain" description="Glycylpeptide N-tetradecanoyltransferase C-terminal" evidence="16">
    <location>
        <begin position="334"/>
        <end position="547"/>
    </location>
</feature>
<dbReference type="Pfam" id="PF02799">
    <property type="entry name" value="NMT_C"/>
    <property type="match status" value="1"/>
</dbReference>
<keyword evidence="9 11" id="KW-0012">Acyltransferase</keyword>
<feature type="compositionally biased region" description="Basic residues" evidence="13">
    <location>
        <begin position="42"/>
        <end position="54"/>
    </location>
</feature>
<feature type="domain" description="AB hydrolase-1" evidence="14">
    <location>
        <begin position="606"/>
        <end position="880"/>
    </location>
</feature>
<keyword evidence="7" id="KW-0963">Cytoplasm</keyword>